<name>A0A267GN07_9PLAT</name>
<dbReference type="GO" id="GO:0009755">
    <property type="term" value="P:hormone-mediated signaling pathway"/>
    <property type="evidence" value="ECO:0007669"/>
    <property type="project" value="TreeGrafter"/>
</dbReference>
<dbReference type="InterPro" id="IPR001628">
    <property type="entry name" value="Znf_hrmn_rcpt"/>
</dbReference>
<dbReference type="SUPFAM" id="SSF57716">
    <property type="entry name" value="Glucocorticoid receptor-like (DNA-binding domain)"/>
    <property type="match status" value="1"/>
</dbReference>
<dbReference type="AlphaFoldDB" id="A0A267GN07"/>
<dbReference type="InterPro" id="IPR050234">
    <property type="entry name" value="Nuclear_hormone_rcpt_NR1"/>
</dbReference>
<dbReference type="STRING" id="282301.A0A267GN07"/>
<evidence type="ECO:0000256" key="4">
    <source>
        <dbReference type="ARBA" id="ARBA00023015"/>
    </source>
</evidence>
<dbReference type="GO" id="GO:0000978">
    <property type="term" value="F:RNA polymerase II cis-regulatory region sequence-specific DNA binding"/>
    <property type="evidence" value="ECO:0007669"/>
    <property type="project" value="TreeGrafter"/>
</dbReference>
<dbReference type="Pfam" id="PF00105">
    <property type="entry name" value="zf-C4"/>
    <property type="match status" value="1"/>
</dbReference>
<dbReference type="GO" id="GO:0000122">
    <property type="term" value="P:negative regulation of transcription by RNA polymerase II"/>
    <property type="evidence" value="ECO:0007669"/>
    <property type="project" value="TreeGrafter"/>
</dbReference>
<accession>A0A267GN07</accession>
<comment type="caution">
    <text evidence="11">The sequence shown here is derived from an EMBL/GenBank/DDBJ whole genome shotgun (WGS) entry which is preliminary data.</text>
</comment>
<dbReference type="SMART" id="SM00399">
    <property type="entry name" value="ZnF_C4"/>
    <property type="match status" value="1"/>
</dbReference>
<keyword evidence="3" id="KW-0862">Zinc</keyword>
<evidence type="ECO:0000256" key="9">
    <source>
        <dbReference type="SAM" id="MobiDB-lite"/>
    </source>
</evidence>
<evidence type="ECO:0000259" key="10">
    <source>
        <dbReference type="PROSITE" id="PS51030"/>
    </source>
</evidence>
<feature type="compositionally biased region" description="Low complexity" evidence="9">
    <location>
        <begin position="36"/>
        <end position="45"/>
    </location>
</feature>
<sequence length="728" mass="80758">MTSSDCLGLLAVMEATAREDLCAPAQQQRRRREQPAQEQQPSSSSCSTMAEPPLSRCAVCQDVASGVHYGVPACEGCKGFFRRIVSSRNLGGSCGHIIPIEMTPQTRNTCQWCRLKKCCAVNMGRERSKLGRRAKGTRDQPVAAASSSVGSSTDCSTGIVEVPDNGPILNEIPLPGHSPVTISAAAVSSSPGSSHQHISSASITDSQLMLYIEQKRQEFEQQLSRRLGANGIIGPAFSHLKRSPPSDLHSFASYSPMQPPPPLKRQRGGSASAAIDFLELDQPPGYNNLNNYQSEQVQFEQQPNAHHRQQQQQQQELGRAPKKVWLQKSLLPEVLPIAALQTGESVASHCQRLVGPLLTQALTTFVQRATFDEKVTNLLLTGIEQFYAHWPPTAATMPGSMVPLITDNINLILAGHRRSFQFSPERMAQFRAERLHLTREPLADEEPVVISRLHACLPSILNRVIGFAQSIFNDSKFTVSVSSTPSAVQVSNVDTKICAEDKRHLLLSHCSQLVAMRFCFSLVKRQEGYIIDPTMNFRLTRRFLQSARHPTLSLLFTRFFDVSARWDSLAMTDSELAFLSAICLTSPYMGTRPESAFANLNSVVSVHLSIVGLFWTHLCNEEARRHDWSPELLQQSHELRLSVRLAAIKRLFRLAAVFSLLLDINSLSSDTFVLMESQINRIAFCDEDSSSLGESSDSSEILLPNGVSNGQFRQLPQHQQQLHLQNWW</sequence>
<keyword evidence="5" id="KW-0238">DNA-binding</keyword>
<dbReference type="Proteomes" id="UP000215902">
    <property type="component" value="Unassembled WGS sequence"/>
</dbReference>
<dbReference type="Gene3D" id="3.30.50.10">
    <property type="entry name" value="Erythroid Transcription Factor GATA-1, subunit A"/>
    <property type="match status" value="1"/>
</dbReference>
<gene>
    <name evidence="11" type="ORF">BOX15_Mlig004368g4</name>
</gene>
<keyword evidence="1" id="KW-0479">Metal-binding</keyword>
<evidence type="ECO:0000256" key="7">
    <source>
        <dbReference type="ARBA" id="ARBA00023170"/>
    </source>
</evidence>
<dbReference type="InterPro" id="IPR013088">
    <property type="entry name" value="Znf_NHR/GATA"/>
</dbReference>
<dbReference type="PROSITE" id="PS51030">
    <property type="entry name" value="NUCLEAR_REC_DBD_2"/>
    <property type="match status" value="1"/>
</dbReference>
<feature type="domain" description="Nuclear receptor" evidence="10">
    <location>
        <begin position="54"/>
        <end position="130"/>
    </location>
</feature>
<evidence type="ECO:0000256" key="2">
    <source>
        <dbReference type="ARBA" id="ARBA00022771"/>
    </source>
</evidence>
<dbReference type="PROSITE" id="PS00031">
    <property type="entry name" value="NUCLEAR_REC_DBD_1"/>
    <property type="match status" value="1"/>
</dbReference>
<dbReference type="PANTHER" id="PTHR24082">
    <property type="entry name" value="NUCLEAR HORMONE RECEPTOR"/>
    <property type="match status" value="1"/>
</dbReference>
<evidence type="ECO:0000313" key="12">
    <source>
        <dbReference type="Proteomes" id="UP000215902"/>
    </source>
</evidence>
<feature type="region of interest" description="Disordered" evidence="9">
    <location>
        <begin position="130"/>
        <end position="150"/>
    </location>
</feature>
<evidence type="ECO:0000313" key="11">
    <source>
        <dbReference type="EMBL" id="PAA87398.1"/>
    </source>
</evidence>
<dbReference type="GO" id="GO:0008270">
    <property type="term" value="F:zinc ion binding"/>
    <property type="evidence" value="ECO:0007669"/>
    <property type="project" value="UniProtKB-KW"/>
</dbReference>
<feature type="region of interest" description="Disordered" evidence="9">
    <location>
        <begin position="23"/>
        <end position="51"/>
    </location>
</feature>
<dbReference type="GO" id="GO:0030154">
    <property type="term" value="P:cell differentiation"/>
    <property type="evidence" value="ECO:0007669"/>
    <property type="project" value="TreeGrafter"/>
</dbReference>
<keyword evidence="4" id="KW-0805">Transcription regulation</keyword>
<keyword evidence="12" id="KW-1185">Reference proteome</keyword>
<dbReference type="GO" id="GO:0045944">
    <property type="term" value="P:positive regulation of transcription by RNA polymerase II"/>
    <property type="evidence" value="ECO:0007669"/>
    <property type="project" value="TreeGrafter"/>
</dbReference>
<proteinExistence type="predicted"/>
<dbReference type="OrthoDB" id="5771769at2759"/>
<evidence type="ECO:0000256" key="3">
    <source>
        <dbReference type="ARBA" id="ARBA00022833"/>
    </source>
</evidence>
<dbReference type="PANTHER" id="PTHR24082:SF473">
    <property type="entry name" value="ECDYSONE-INDUCED PROTEIN 75B, ISOFORM B"/>
    <property type="match status" value="1"/>
</dbReference>
<keyword evidence="7" id="KW-0675">Receptor</keyword>
<keyword evidence="2" id="KW-0863">Zinc-finger</keyword>
<keyword evidence="6" id="KW-0804">Transcription</keyword>
<evidence type="ECO:0000256" key="8">
    <source>
        <dbReference type="ARBA" id="ARBA00023242"/>
    </source>
</evidence>
<feature type="region of interest" description="Disordered" evidence="9">
    <location>
        <begin position="238"/>
        <end position="271"/>
    </location>
</feature>
<dbReference type="GO" id="GO:0004879">
    <property type="term" value="F:nuclear receptor activity"/>
    <property type="evidence" value="ECO:0007669"/>
    <property type="project" value="TreeGrafter"/>
</dbReference>
<dbReference type="EMBL" id="NIVC01000234">
    <property type="protein sequence ID" value="PAA87398.1"/>
    <property type="molecule type" value="Genomic_DNA"/>
</dbReference>
<protein>
    <recommendedName>
        <fullName evidence="10">Nuclear receptor domain-containing protein</fullName>
    </recommendedName>
</protein>
<dbReference type="CDD" id="cd06916">
    <property type="entry name" value="NR_DBD_like"/>
    <property type="match status" value="1"/>
</dbReference>
<keyword evidence="8" id="KW-0539">Nucleus</keyword>
<evidence type="ECO:0000256" key="5">
    <source>
        <dbReference type="ARBA" id="ARBA00023125"/>
    </source>
</evidence>
<dbReference type="SUPFAM" id="SSF48508">
    <property type="entry name" value="Nuclear receptor ligand-binding domain"/>
    <property type="match status" value="1"/>
</dbReference>
<dbReference type="PRINTS" id="PR00047">
    <property type="entry name" value="STROIDFINGER"/>
</dbReference>
<evidence type="ECO:0000256" key="1">
    <source>
        <dbReference type="ARBA" id="ARBA00022723"/>
    </source>
</evidence>
<evidence type="ECO:0000256" key="6">
    <source>
        <dbReference type="ARBA" id="ARBA00023163"/>
    </source>
</evidence>
<reference evidence="11 12" key="1">
    <citation type="submission" date="2017-06" db="EMBL/GenBank/DDBJ databases">
        <title>A platform for efficient transgenesis in Macrostomum lignano, a flatworm model organism for stem cell research.</title>
        <authorList>
            <person name="Berezikov E."/>
        </authorList>
    </citation>
    <scope>NUCLEOTIDE SEQUENCE [LARGE SCALE GENOMIC DNA]</scope>
    <source>
        <strain evidence="11">DV1</strain>
        <tissue evidence="11">Whole organism</tissue>
    </source>
</reference>
<dbReference type="Gene3D" id="1.10.565.10">
    <property type="entry name" value="Retinoid X Receptor"/>
    <property type="match status" value="1"/>
</dbReference>
<feature type="region of interest" description="Disordered" evidence="9">
    <location>
        <begin position="298"/>
        <end position="319"/>
    </location>
</feature>
<organism evidence="11 12">
    <name type="scientific">Macrostomum lignano</name>
    <dbReference type="NCBI Taxonomy" id="282301"/>
    <lineage>
        <taxon>Eukaryota</taxon>
        <taxon>Metazoa</taxon>
        <taxon>Spiralia</taxon>
        <taxon>Lophotrochozoa</taxon>
        <taxon>Platyhelminthes</taxon>
        <taxon>Rhabditophora</taxon>
        <taxon>Macrostomorpha</taxon>
        <taxon>Macrostomida</taxon>
        <taxon>Macrostomidae</taxon>
        <taxon>Macrostomum</taxon>
    </lineage>
</organism>
<dbReference type="InterPro" id="IPR035500">
    <property type="entry name" value="NHR-like_dom_sf"/>
</dbReference>